<sequence length="67" mass="7551">MNSDALGSTFWVGKQGAPFWYEMASEGFLPEETRVFGSRVPNFPYTGKTAFYKKCTQFTSDPLQGQD</sequence>
<accession>A0AAU8HYX7</accession>
<dbReference type="EMBL" id="PP429227">
    <property type="protein sequence ID" value="XCI77808.1"/>
    <property type="molecule type" value="Genomic_DNA"/>
</dbReference>
<evidence type="ECO:0000313" key="1">
    <source>
        <dbReference type="EMBL" id="XCI77808.1"/>
    </source>
</evidence>
<name>A0AAU8HYX7_9CAUD</name>
<organism evidence="1">
    <name type="scientific">Rhizobium phage IG49</name>
    <dbReference type="NCBI Taxonomy" id="3129228"/>
    <lineage>
        <taxon>Viruses</taxon>
        <taxon>Duplodnaviria</taxon>
        <taxon>Heunggongvirae</taxon>
        <taxon>Uroviricota</taxon>
        <taxon>Caudoviricetes</taxon>
    </lineage>
</organism>
<protein>
    <submittedName>
        <fullName evidence="1">Uncharacterized protein</fullName>
    </submittedName>
</protein>
<proteinExistence type="predicted"/>
<gene>
    <name evidence="1" type="ORF">VGRTQORK_CDS0195</name>
</gene>
<reference evidence="1" key="1">
    <citation type="submission" date="2024-03" db="EMBL/GenBank/DDBJ databases">
        <authorList>
            <person name="Chantapakul B."/>
            <person name="Wang S."/>
        </authorList>
    </citation>
    <scope>NUCLEOTIDE SEQUENCE</scope>
</reference>